<dbReference type="AlphaFoldDB" id="A0A931AZ75"/>
<accession>A0A931AZ75</accession>
<name>A0A931AZ75_9ENTE</name>
<reference evidence="1" key="1">
    <citation type="submission" date="2020-09" db="EMBL/GenBank/DDBJ databases">
        <title>Genomic insights into the novelty and pathogenicity of a unique biofilm-forming Enterococcus sp. bacteria (Enterococcus lacertideformus) identified in reptiles.</title>
        <authorList>
            <person name="Agius J.E."/>
            <person name="Phalen D.N."/>
            <person name="Rose K."/>
            <person name="Eden J.-S."/>
        </authorList>
    </citation>
    <scope>NUCLEOTIDE SEQUENCE</scope>
    <source>
        <strain evidence="1">PHRS 0518</strain>
    </source>
</reference>
<dbReference type="Proteomes" id="UP000637757">
    <property type="component" value="Unassembled WGS sequence"/>
</dbReference>
<dbReference type="EMBL" id="JADAKE010000017">
    <property type="protein sequence ID" value="MBF8808303.1"/>
    <property type="molecule type" value="Genomic_DNA"/>
</dbReference>
<proteinExistence type="predicted"/>
<evidence type="ECO:0000313" key="1">
    <source>
        <dbReference type="EMBL" id="MBF8808303.1"/>
    </source>
</evidence>
<protein>
    <submittedName>
        <fullName evidence="1">Uncharacterized protein</fullName>
    </submittedName>
</protein>
<sequence length="80" mass="9314">MNTWGEEFSLCFFEKETKKLLFQLSSEAQRILMQESVGTANLTKNFNEYDIYYRFEADPLEIVPGIYSGQVIWSLTKSTS</sequence>
<gene>
    <name evidence="1" type="ORF">IC227_08335</name>
</gene>
<keyword evidence="2" id="KW-1185">Reference proteome</keyword>
<comment type="caution">
    <text evidence="1">The sequence shown here is derived from an EMBL/GenBank/DDBJ whole genome shotgun (WGS) entry which is preliminary data.</text>
</comment>
<evidence type="ECO:0000313" key="2">
    <source>
        <dbReference type="Proteomes" id="UP000637757"/>
    </source>
</evidence>
<organism evidence="1 2">
    <name type="scientific">Enterococcus lacertideformus</name>
    <dbReference type="NCBI Taxonomy" id="2771493"/>
    <lineage>
        <taxon>Bacteria</taxon>
        <taxon>Bacillati</taxon>
        <taxon>Bacillota</taxon>
        <taxon>Bacilli</taxon>
        <taxon>Lactobacillales</taxon>
        <taxon>Enterococcaceae</taxon>
        <taxon>Enterococcus</taxon>
    </lineage>
</organism>